<dbReference type="EMBL" id="BAAAUD010000038">
    <property type="protein sequence ID" value="GAA2948270.1"/>
    <property type="molecule type" value="Genomic_DNA"/>
</dbReference>
<dbReference type="Pfam" id="PF00583">
    <property type="entry name" value="Acetyltransf_1"/>
    <property type="match status" value="2"/>
</dbReference>
<protein>
    <submittedName>
        <fullName evidence="4">GNAT family N-acetyltransferase</fullName>
    </submittedName>
</protein>
<evidence type="ECO:0000256" key="1">
    <source>
        <dbReference type="ARBA" id="ARBA00022679"/>
    </source>
</evidence>
<sequence length="291" mass="30664">MTGGRPVGTTPLMTTTLRPTAPLQQGADGATSRTYAVCVNSRSVGTVELSTDPRTGTGAGRIAGLRIDEADRRRGRATVAALAAEEVLRGWGCGRVEISVPAGAEPARRMAAALGYTERNRIMSKPLPARAPVLPEGVAGRPMSGSEFETWLAHTKAGYARSLTLRGFSEEAARAKTEADHAAALAGGVATPDTYLGVLARGGAVVGTLWLALRHPHPGQSGAYVFDVEVAREHRGQGLGRALLLLAEREALAAGTGRIGLNVFTDNTPALRLYESLGYEPVTYHLYKQLL</sequence>
<dbReference type="InterPro" id="IPR000182">
    <property type="entry name" value="GNAT_dom"/>
</dbReference>
<evidence type="ECO:0000313" key="5">
    <source>
        <dbReference type="Proteomes" id="UP001500403"/>
    </source>
</evidence>
<dbReference type="PROSITE" id="PS51186">
    <property type="entry name" value="GNAT"/>
    <property type="match status" value="2"/>
</dbReference>
<gene>
    <name evidence="4" type="ORF">GCM10010446_36830</name>
</gene>
<feature type="domain" description="N-acetyltransferase" evidence="3">
    <location>
        <begin position="138"/>
        <end position="291"/>
    </location>
</feature>
<reference evidence="5" key="1">
    <citation type="journal article" date="2019" name="Int. J. Syst. Evol. Microbiol.">
        <title>The Global Catalogue of Microorganisms (GCM) 10K type strain sequencing project: providing services to taxonomists for standard genome sequencing and annotation.</title>
        <authorList>
            <consortium name="The Broad Institute Genomics Platform"/>
            <consortium name="The Broad Institute Genome Sequencing Center for Infectious Disease"/>
            <person name="Wu L."/>
            <person name="Ma J."/>
        </authorList>
    </citation>
    <scope>NUCLEOTIDE SEQUENCE [LARGE SCALE GENOMIC DNA]</scope>
    <source>
        <strain evidence="5">JCM 9088</strain>
    </source>
</reference>
<dbReference type="SUPFAM" id="SSF55729">
    <property type="entry name" value="Acyl-CoA N-acyltransferases (Nat)"/>
    <property type="match status" value="2"/>
</dbReference>
<keyword evidence="2" id="KW-0012">Acyltransferase</keyword>
<dbReference type="Proteomes" id="UP001500403">
    <property type="component" value="Unassembled WGS sequence"/>
</dbReference>
<evidence type="ECO:0000259" key="3">
    <source>
        <dbReference type="PROSITE" id="PS51186"/>
    </source>
</evidence>
<dbReference type="Gene3D" id="3.40.630.30">
    <property type="match status" value="2"/>
</dbReference>
<accession>A0ABP6JUB1</accession>
<proteinExistence type="predicted"/>
<keyword evidence="5" id="KW-1185">Reference proteome</keyword>
<name>A0ABP6JUB1_9ACTN</name>
<dbReference type="PANTHER" id="PTHR43877">
    <property type="entry name" value="AMINOALKYLPHOSPHONATE N-ACETYLTRANSFERASE-RELATED-RELATED"/>
    <property type="match status" value="1"/>
</dbReference>
<organism evidence="4 5">
    <name type="scientific">Streptomyces enissocaesilis</name>
    <dbReference type="NCBI Taxonomy" id="332589"/>
    <lineage>
        <taxon>Bacteria</taxon>
        <taxon>Bacillati</taxon>
        <taxon>Actinomycetota</taxon>
        <taxon>Actinomycetes</taxon>
        <taxon>Kitasatosporales</taxon>
        <taxon>Streptomycetaceae</taxon>
        <taxon>Streptomyces</taxon>
        <taxon>Streptomyces rochei group</taxon>
    </lineage>
</organism>
<dbReference type="PANTHER" id="PTHR43877:SF2">
    <property type="entry name" value="AMINOALKYLPHOSPHONATE N-ACETYLTRANSFERASE-RELATED"/>
    <property type="match status" value="1"/>
</dbReference>
<feature type="domain" description="N-acetyltransferase" evidence="3">
    <location>
        <begin position="1"/>
        <end position="137"/>
    </location>
</feature>
<keyword evidence="1" id="KW-0808">Transferase</keyword>
<evidence type="ECO:0000313" key="4">
    <source>
        <dbReference type="EMBL" id="GAA2948270.1"/>
    </source>
</evidence>
<comment type="caution">
    <text evidence="4">The sequence shown here is derived from an EMBL/GenBank/DDBJ whole genome shotgun (WGS) entry which is preliminary data.</text>
</comment>
<evidence type="ECO:0000256" key="2">
    <source>
        <dbReference type="ARBA" id="ARBA00023315"/>
    </source>
</evidence>
<dbReference type="InterPro" id="IPR016181">
    <property type="entry name" value="Acyl_CoA_acyltransferase"/>
</dbReference>
<dbReference type="InterPro" id="IPR050832">
    <property type="entry name" value="Bact_Acetyltransf"/>
</dbReference>